<dbReference type="OrthoDB" id="9970076at2759"/>
<protein>
    <recommendedName>
        <fullName evidence="1">F-box domain-containing protein</fullName>
    </recommendedName>
</protein>
<dbReference type="InterPro" id="IPR001810">
    <property type="entry name" value="F-box_dom"/>
</dbReference>
<evidence type="ECO:0000313" key="4">
    <source>
        <dbReference type="EMBL" id="CAF3501936.1"/>
    </source>
</evidence>
<dbReference type="SMART" id="SM00256">
    <property type="entry name" value="FBOX"/>
    <property type="match status" value="1"/>
</dbReference>
<dbReference type="InterPro" id="IPR013320">
    <property type="entry name" value="ConA-like_dom_sf"/>
</dbReference>
<dbReference type="Pfam" id="PF12937">
    <property type="entry name" value="F-box-like"/>
    <property type="match status" value="1"/>
</dbReference>
<dbReference type="InterPro" id="IPR036047">
    <property type="entry name" value="F-box-like_dom_sf"/>
</dbReference>
<proteinExistence type="predicted"/>
<dbReference type="EMBL" id="CAJOAZ010000038">
    <property type="protein sequence ID" value="CAF3501936.1"/>
    <property type="molecule type" value="Genomic_DNA"/>
</dbReference>
<reference evidence="2" key="1">
    <citation type="submission" date="2021-02" db="EMBL/GenBank/DDBJ databases">
        <authorList>
            <person name="Nowell W R."/>
        </authorList>
    </citation>
    <scope>NUCLEOTIDE SEQUENCE</scope>
</reference>
<dbReference type="Proteomes" id="UP000663881">
    <property type="component" value="Unassembled WGS sequence"/>
</dbReference>
<dbReference type="PROSITE" id="PS50181">
    <property type="entry name" value="FBOX"/>
    <property type="match status" value="1"/>
</dbReference>
<evidence type="ECO:0000313" key="6">
    <source>
        <dbReference type="Proteomes" id="UP000663845"/>
    </source>
</evidence>
<evidence type="ECO:0000313" key="3">
    <source>
        <dbReference type="EMBL" id="CAF0845724.1"/>
    </source>
</evidence>
<evidence type="ECO:0000313" key="2">
    <source>
        <dbReference type="EMBL" id="CAF0799019.1"/>
    </source>
</evidence>
<dbReference type="EMBL" id="CAJNON010000039">
    <property type="protein sequence ID" value="CAF0845724.1"/>
    <property type="molecule type" value="Genomic_DNA"/>
</dbReference>
<dbReference type="Proteomes" id="UP000663891">
    <property type="component" value="Unassembled WGS sequence"/>
</dbReference>
<dbReference type="SUPFAM" id="SSF49899">
    <property type="entry name" value="Concanavalin A-like lectins/glucanases"/>
    <property type="match status" value="1"/>
</dbReference>
<dbReference type="Proteomes" id="UP000663845">
    <property type="component" value="Unassembled WGS sequence"/>
</dbReference>
<evidence type="ECO:0000259" key="1">
    <source>
        <dbReference type="PROSITE" id="PS50181"/>
    </source>
</evidence>
<gene>
    <name evidence="2" type="ORF">JYZ213_LOCUS5149</name>
    <name evidence="5" type="ORF">OKA104_LOCUS40244</name>
    <name evidence="4" type="ORF">OXD698_LOCUS1368</name>
    <name evidence="3" type="ORF">VCS650_LOCUS6387</name>
</gene>
<sequence>MTDQLLSVNDLPIELLSTIFQFIRPLGTLLAASCTCRHWRQIINSKWFLNKYSKSGISREQLIGWWKFENVNNIGFDSSGVVGDPNHVLIGRPTIEDCFLGKCAVFDGRSSMHFRVNDKSEYQTDVYSVSIWFWADLSAWARD</sequence>
<dbReference type="SUPFAM" id="SSF81383">
    <property type="entry name" value="F-box domain"/>
    <property type="match status" value="1"/>
</dbReference>
<dbReference type="AlphaFoldDB" id="A0A813SMA8"/>
<comment type="caution">
    <text evidence="2">The sequence shown here is derived from an EMBL/GenBank/DDBJ whole genome shotgun (WGS) entry which is preliminary data.</text>
</comment>
<dbReference type="EMBL" id="CAJOAY010008490">
    <property type="protein sequence ID" value="CAF4187546.1"/>
    <property type="molecule type" value="Genomic_DNA"/>
</dbReference>
<organism evidence="2 6">
    <name type="scientific">Adineta steineri</name>
    <dbReference type="NCBI Taxonomy" id="433720"/>
    <lineage>
        <taxon>Eukaryota</taxon>
        <taxon>Metazoa</taxon>
        <taxon>Spiralia</taxon>
        <taxon>Gnathifera</taxon>
        <taxon>Rotifera</taxon>
        <taxon>Eurotatoria</taxon>
        <taxon>Bdelloidea</taxon>
        <taxon>Adinetida</taxon>
        <taxon>Adinetidae</taxon>
        <taxon>Adineta</taxon>
    </lineage>
</organism>
<accession>A0A813SMA8</accession>
<dbReference type="Proteomes" id="UP000663844">
    <property type="component" value="Unassembled WGS sequence"/>
</dbReference>
<evidence type="ECO:0000313" key="5">
    <source>
        <dbReference type="EMBL" id="CAF4187546.1"/>
    </source>
</evidence>
<dbReference type="Gene3D" id="1.20.1280.50">
    <property type="match status" value="1"/>
</dbReference>
<dbReference type="EMBL" id="CAJNOG010000030">
    <property type="protein sequence ID" value="CAF0799019.1"/>
    <property type="molecule type" value="Genomic_DNA"/>
</dbReference>
<name>A0A813SMA8_9BILA</name>
<feature type="domain" description="F-box" evidence="1">
    <location>
        <begin position="5"/>
        <end position="52"/>
    </location>
</feature>